<reference evidence="3" key="2">
    <citation type="submission" date="2025-08" db="UniProtKB">
        <authorList>
            <consortium name="RefSeq"/>
        </authorList>
    </citation>
    <scope>IDENTIFICATION</scope>
    <source>
        <tissue evidence="3">Leaf</tissue>
    </source>
</reference>
<dbReference type="InterPro" id="IPR043502">
    <property type="entry name" value="DNA/RNA_pol_sf"/>
</dbReference>
<dbReference type="RefSeq" id="XP_019093211.1">
    <property type="nucleotide sequence ID" value="XM_019237666.1"/>
</dbReference>
<organism evidence="2 3">
    <name type="scientific">Camelina sativa</name>
    <name type="common">False flax</name>
    <name type="synonym">Myagrum sativum</name>
    <dbReference type="NCBI Taxonomy" id="90675"/>
    <lineage>
        <taxon>Eukaryota</taxon>
        <taxon>Viridiplantae</taxon>
        <taxon>Streptophyta</taxon>
        <taxon>Embryophyta</taxon>
        <taxon>Tracheophyta</taxon>
        <taxon>Spermatophyta</taxon>
        <taxon>Magnoliopsida</taxon>
        <taxon>eudicotyledons</taxon>
        <taxon>Gunneridae</taxon>
        <taxon>Pentapetalae</taxon>
        <taxon>rosids</taxon>
        <taxon>malvids</taxon>
        <taxon>Brassicales</taxon>
        <taxon>Brassicaceae</taxon>
        <taxon>Camelineae</taxon>
        <taxon>Camelina</taxon>
    </lineage>
</organism>
<dbReference type="GeneID" id="109129430"/>
<name>A0ABM1R2H3_CAMSA</name>
<protein>
    <submittedName>
        <fullName evidence="3">Uncharacterized protein LOC109129430</fullName>
    </submittedName>
</protein>
<evidence type="ECO:0000313" key="3">
    <source>
        <dbReference type="RefSeq" id="XP_019093211.1"/>
    </source>
</evidence>
<dbReference type="Proteomes" id="UP000694864">
    <property type="component" value="Chromosome 16"/>
</dbReference>
<evidence type="ECO:0000313" key="2">
    <source>
        <dbReference type="Proteomes" id="UP000694864"/>
    </source>
</evidence>
<proteinExistence type="predicted"/>
<dbReference type="CDD" id="cd09272">
    <property type="entry name" value="RNase_HI_RT_Ty1"/>
    <property type="match status" value="1"/>
</dbReference>
<dbReference type="SUPFAM" id="SSF56672">
    <property type="entry name" value="DNA/RNA polymerases"/>
    <property type="match status" value="1"/>
</dbReference>
<dbReference type="PANTHER" id="PTHR11439">
    <property type="entry name" value="GAG-POL-RELATED RETROTRANSPOSON"/>
    <property type="match status" value="1"/>
</dbReference>
<gene>
    <name evidence="3" type="primary">LOC109129430</name>
</gene>
<dbReference type="PANTHER" id="PTHR11439:SF470">
    <property type="entry name" value="CYSTEINE-RICH RLK (RECEPTOR-LIKE PROTEIN KINASE) 8"/>
    <property type="match status" value="1"/>
</dbReference>
<feature type="domain" description="Reverse transcriptase Ty1/copia-type" evidence="1">
    <location>
        <begin position="12"/>
        <end position="253"/>
    </location>
</feature>
<sequence length="404" mass="46054">MSTEIEGHERNRSFMIEDLPIGKKAIGCKWVDTLKYRSDGTLERHKARLVALGNKQVEGIDYNKMFASVEKMGTVRLLLDTTVKRKWDIHQMDVHHAFLHGDLDEEIYMRLPPGFKASSPTKVCRLRKSIHGLKQSPRCWFAKLTTALKEYGLEQSLSDYSLFTLDTKGNQIHVLIYVDDLIITGSTGQIMKTFKAYLSSCFHMKDLGPLKYFMGIEVARSSSGKYLSQRKYALDIISNIGLLGARPAAFPLESTHQLAVSTSPLLQQPAQYRRLIGRLIYLAVTRPDLAYCVHFLAQFMQHPREDHWEAALCVVRYLKNNPGQGIFLRSDTPSQLTGWCDSDYSSCPLTRRSVTGYFIQLGGSPISWKTKKQKTVSRSSAEAEYRAMAHLTQELIWLKRIFSF</sequence>
<accession>A0ABM1R2H3</accession>
<evidence type="ECO:0000259" key="1">
    <source>
        <dbReference type="Pfam" id="PF07727"/>
    </source>
</evidence>
<dbReference type="Pfam" id="PF07727">
    <property type="entry name" value="RVT_2"/>
    <property type="match status" value="1"/>
</dbReference>
<dbReference type="InterPro" id="IPR013103">
    <property type="entry name" value="RVT_2"/>
</dbReference>
<reference evidence="2" key="1">
    <citation type="journal article" date="2014" name="Nat. Commun.">
        <title>The emerging biofuel crop Camelina sativa retains a highly undifferentiated hexaploid genome structure.</title>
        <authorList>
            <person name="Kagale S."/>
            <person name="Koh C."/>
            <person name="Nixon J."/>
            <person name="Bollina V."/>
            <person name="Clarke W.E."/>
            <person name="Tuteja R."/>
            <person name="Spillane C."/>
            <person name="Robinson S.J."/>
            <person name="Links M.G."/>
            <person name="Clarke C."/>
            <person name="Higgins E.E."/>
            <person name="Huebert T."/>
            <person name="Sharpe A.G."/>
            <person name="Parkin I.A."/>
        </authorList>
    </citation>
    <scope>NUCLEOTIDE SEQUENCE [LARGE SCALE GENOMIC DNA]</scope>
    <source>
        <strain evidence="2">cv. DH55</strain>
    </source>
</reference>
<keyword evidence="2" id="KW-1185">Reference proteome</keyword>